<protein>
    <submittedName>
        <fullName evidence="1">Uncharacterized protein</fullName>
    </submittedName>
</protein>
<evidence type="ECO:0000313" key="1">
    <source>
        <dbReference type="EMBL" id="JAH30816.1"/>
    </source>
</evidence>
<reference evidence="1" key="2">
    <citation type="journal article" date="2015" name="Fish Shellfish Immunol.">
        <title>Early steps in the European eel (Anguilla anguilla)-Vibrio vulnificus interaction in the gills: Role of the RtxA13 toxin.</title>
        <authorList>
            <person name="Callol A."/>
            <person name="Pajuelo D."/>
            <person name="Ebbesson L."/>
            <person name="Teles M."/>
            <person name="MacKenzie S."/>
            <person name="Amaro C."/>
        </authorList>
    </citation>
    <scope>NUCLEOTIDE SEQUENCE</scope>
</reference>
<name>A0A0E9RNU5_ANGAN</name>
<sequence length="46" mass="5322">MTPSYHYIHTCVTCTHTHTHTHAYEIATTVTTLQKAPSFNLRMFLD</sequence>
<proteinExistence type="predicted"/>
<accession>A0A0E9RNU5</accession>
<dbReference type="AlphaFoldDB" id="A0A0E9RNU5"/>
<organism evidence="1">
    <name type="scientific">Anguilla anguilla</name>
    <name type="common">European freshwater eel</name>
    <name type="synonym">Muraena anguilla</name>
    <dbReference type="NCBI Taxonomy" id="7936"/>
    <lineage>
        <taxon>Eukaryota</taxon>
        <taxon>Metazoa</taxon>
        <taxon>Chordata</taxon>
        <taxon>Craniata</taxon>
        <taxon>Vertebrata</taxon>
        <taxon>Euteleostomi</taxon>
        <taxon>Actinopterygii</taxon>
        <taxon>Neopterygii</taxon>
        <taxon>Teleostei</taxon>
        <taxon>Anguilliformes</taxon>
        <taxon>Anguillidae</taxon>
        <taxon>Anguilla</taxon>
    </lineage>
</organism>
<reference evidence="1" key="1">
    <citation type="submission" date="2014-11" db="EMBL/GenBank/DDBJ databases">
        <authorList>
            <person name="Amaro Gonzalez C."/>
        </authorList>
    </citation>
    <scope>NUCLEOTIDE SEQUENCE</scope>
</reference>
<dbReference type="EMBL" id="GBXM01077761">
    <property type="protein sequence ID" value="JAH30816.1"/>
    <property type="molecule type" value="Transcribed_RNA"/>
</dbReference>